<evidence type="ECO:0000313" key="3">
    <source>
        <dbReference type="EMBL" id="SCL94186.1"/>
    </source>
</evidence>
<comment type="similarity">
    <text evidence="1">Belongs to the NAD(P)-dependent epimerase/dehydratase family.</text>
</comment>
<dbReference type="EMBL" id="FMIK01000028">
    <property type="protein sequence ID" value="SCL94186.1"/>
    <property type="molecule type" value="Genomic_DNA"/>
</dbReference>
<protein>
    <submittedName>
        <fullName evidence="3">NAD-dependent epimerase/dehydratase</fullName>
    </submittedName>
</protein>
<reference evidence="3 4" key="1">
    <citation type="submission" date="2016-08" db="EMBL/GenBank/DDBJ databases">
        <authorList>
            <person name="Loux V."/>
            <person name="Rue O."/>
        </authorList>
    </citation>
    <scope>NUCLEOTIDE SEQUENCE [LARGE SCALE GENOMIC DNA]</scope>
    <source>
        <strain evidence="3 4">AFSSA_08CEB44bac</strain>
    </source>
</reference>
<dbReference type="InterPro" id="IPR036291">
    <property type="entry name" value="NAD(P)-bd_dom_sf"/>
</dbReference>
<proteinExistence type="inferred from homology"/>
<organism evidence="3 4">
    <name type="scientific">Bacillus cytotoxicus</name>
    <dbReference type="NCBI Taxonomy" id="580165"/>
    <lineage>
        <taxon>Bacteria</taxon>
        <taxon>Bacillati</taxon>
        <taxon>Bacillota</taxon>
        <taxon>Bacilli</taxon>
        <taxon>Bacillales</taxon>
        <taxon>Bacillaceae</taxon>
        <taxon>Bacillus</taxon>
        <taxon>Bacillus cereus group</taxon>
    </lineage>
</organism>
<feature type="domain" description="NAD-dependent epimerase/dehydratase" evidence="2">
    <location>
        <begin position="3"/>
        <end position="243"/>
    </location>
</feature>
<dbReference type="Proteomes" id="UP000242164">
    <property type="component" value="Unassembled WGS sequence"/>
</dbReference>
<evidence type="ECO:0000256" key="1">
    <source>
        <dbReference type="ARBA" id="ARBA00007637"/>
    </source>
</evidence>
<dbReference type="AlphaFoldDB" id="A0AAX2CHM7"/>
<dbReference type="Pfam" id="PF01370">
    <property type="entry name" value="Epimerase"/>
    <property type="match status" value="1"/>
</dbReference>
<dbReference type="RefSeq" id="WP_087095043.1">
    <property type="nucleotide sequence ID" value="NZ_CP024096.1"/>
</dbReference>
<comment type="caution">
    <text evidence="3">The sequence shown here is derived from an EMBL/GenBank/DDBJ whole genome shotgun (WGS) entry which is preliminary data.</text>
</comment>
<accession>A0AAX2CHM7</accession>
<dbReference type="SUPFAM" id="SSF51735">
    <property type="entry name" value="NAD(P)-binding Rossmann-fold domains"/>
    <property type="match status" value="1"/>
</dbReference>
<dbReference type="InterPro" id="IPR001509">
    <property type="entry name" value="Epimerase_deHydtase"/>
</dbReference>
<dbReference type="PANTHER" id="PTHR43000">
    <property type="entry name" value="DTDP-D-GLUCOSE 4,6-DEHYDRATASE-RELATED"/>
    <property type="match status" value="1"/>
</dbReference>
<dbReference type="PRINTS" id="PR01713">
    <property type="entry name" value="NUCEPIMERASE"/>
</dbReference>
<dbReference type="Gene3D" id="3.40.50.720">
    <property type="entry name" value="NAD(P)-binding Rossmann-like Domain"/>
    <property type="match status" value="1"/>
</dbReference>
<evidence type="ECO:0000313" key="4">
    <source>
        <dbReference type="Proteomes" id="UP000242164"/>
    </source>
</evidence>
<sequence length="314" mass="35233">MKILVTGAAGFIGSHLCEELLKDKSYSVIGIDHFIGPTPMQLKINNIRSLITNSRFEFIQENILSANLSKILKDVSAVYHLAAIPGVRTSWGKDFHPYVTNNILATQRLLEACKNKDLDKFIYISTSSVYGEKSGAVSEDLLPIPLSPYGVTKLSGEHLCHIYHTNFHIPTIILRYFTVYGPKQRTDMAFHRFIKQLIENKPLTIFGDGTQTRDFTYIDDCIKGTVATLKTRKNIIGEVINIGGKEQASILDIISMLEKIVGQRAILNFSKGVPGEPKQTWADISKAQSLLQYSPSVSLFHGLKAEYEYMKQLY</sequence>
<name>A0AAX2CHM7_9BACI</name>
<gene>
    <name evidence="3" type="ORF">BCB44BAC_02329</name>
</gene>
<evidence type="ECO:0000259" key="2">
    <source>
        <dbReference type="Pfam" id="PF01370"/>
    </source>
</evidence>